<name>A0A0C2XHE4_HEBCY</name>
<dbReference type="EMBL" id="KN831798">
    <property type="protein sequence ID" value="KIM37288.1"/>
    <property type="molecule type" value="Genomic_DNA"/>
</dbReference>
<gene>
    <name evidence="1" type="ORF">M413DRAFT_276636</name>
</gene>
<evidence type="ECO:0000313" key="2">
    <source>
        <dbReference type="Proteomes" id="UP000053424"/>
    </source>
</evidence>
<evidence type="ECO:0000313" key="1">
    <source>
        <dbReference type="EMBL" id="KIM37288.1"/>
    </source>
</evidence>
<keyword evidence="2" id="KW-1185">Reference proteome</keyword>
<proteinExistence type="predicted"/>
<dbReference type="HOGENOM" id="CLU_1886011_0_0_1"/>
<reference evidence="2" key="2">
    <citation type="submission" date="2015-01" db="EMBL/GenBank/DDBJ databases">
        <title>Evolutionary Origins and Diversification of the Mycorrhizal Mutualists.</title>
        <authorList>
            <consortium name="DOE Joint Genome Institute"/>
            <consortium name="Mycorrhizal Genomics Consortium"/>
            <person name="Kohler A."/>
            <person name="Kuo A."/>
            <person name="Nagy L.G."/>
            <person name="Floudas D."/>
            <person name="Copeland A."/>
            <person name="Barry K.W."/>
            <person name="Cichocki N."/>
            <person name="Veneault-Fourrey C."/>
            <person name="LaButti K."/>
            <person name="Lindquist E.A."/>
            <person name="Lipzen A."/>
            <person name="Lundell T."/>
            <person name="Morin E."/>
            <person name="Murat C."/>
            <person name="Riley R."/>
            <person name="Ohm R."/>
            <person name="Sun H."/>
            <person name="Tunlid A."/>
            <person name="Henrissat B."/>
            <person name="Grigoriev I.V."/>
            <person name="Hibbett D.S."/>
            <person name="Martin F."/>
        </authorList>
    </citation>
    <scope>NUCLEOTIDE SEQUENCE [LARGE SCALE GENOMIC DNA]</scope>
    <source>
        <strain evidence="2">h7</strain>
    </source>
</reference>
<sequence length="135" mass="15598">MIPWQADIHSTRPRGYVALIYWVIDYLLVHCRGTIWCRDANQPSPANPQPDLANDTWTFPYILTRAPSFRSASAHDAMKARGDDNARVFPLRKPQGSRIGTSQMTNQQYGRVKQFHMDNFYFSLRHDISRKASIT</sequence>
<reference evidence="1 2" key="1">
    <citation type="submission" date="2014-04" db="EMBL/GenBank/DDBJ databases">
        <authorList>
            <consortium name="DOE Joint Genome Institute"/>
            <person name="Kuo A."/>
            <person name="Gay G."/>
            <person name="Dore J."/>
            <person name="Kohler A."/>
            <person name="Nagy L.G."/>
            <person name="Floudas D."/>
            <person name="Copeland A."/>
            <person name="Barry K.W."/>
            <person name="Cichocki N."/>
            <person name="Veneault-Fourrey C."/>
            <person name="LaButti K."/>
            <person name="Lindquist E.A."/>
            <person name="Lipzen A."/>
            <person name="Lundell T."/>
            <person name="Morin E."/>
            <person name="Murat C."/>
            <person name="Sun H."/>
            <person name="Tunlid A."/>
            <person name="Henrissat B."/>
            <person name="Grigoriev I.V."/>
            <person name="Hibbett D.S."/>
            <person name="Martin F."/>
            <person name="Nordberg H.P."/>
            <person name="Cantor M.N."/>
            <person name="Hua S.X."/>
        </authorList>
    </citation>
    <scope>NUCLEOTIDE SEQUENCE [LARGE SCALE GENOMIC DNA]</scope>
    <source>
        <strain evidence="2">h7</strain>
    </source>
</reference>
<accession>A0A0C2XHE4</accession>
<dbReference type="AlphaFoldDB" id="A0A0C2XHE4"/>
<dbReference type="Proteomes" id="UP000053424">
    <property type="component" value="Unassembled WGS sequence"/>
</dbReference>
<organism evidence="1 2">
    <name type="scientific">Hebeloma cylindrosporum</name>
    <dbReference type="NCBI Taxonomy" id="76867"/>
    <lineage>
        <taxon>Eukaryota</taxon>
        <taxon>Fungi</taxon>
        <taxon>Dikarya</taxon>
        <taxon>Basidiomycota</taxon>
        <taxon>Agaricomycotina</taxon>
        <taxon>Agaricomycetes</taxon>
        <taxon>Agaricomycetidae</taxon>
        <taxon>Agaricales</taxon>
        <taxon>Agaricineae</taxon>
        <taxon>Hymenogastraceae</taxon>
        <taxon>Hebeloma</taxon>
    </lineage>
</organism>
<protein>
    <submittedName>
        <fullName evidence="1">Uncharacterized protein</fullName>
    </submittedName>
</protein>